<evidence type="ECO:0000313" key="1">
    <source>
        <dbReference type="EMBL" id="MDJ1482232.1"/>
    </source>
</evidence>
<evidence type="ECO:0000313" key="2">
    <source>
        <dbReference type="Proteomes" id="UP001241110"/>
    </source>
</evidence>
<sequence>MQRLIVFWGLWLWCISCIPCRDELTMLPEKSVAEITVLTSSCQADPSSSADICSPLCVCSCCGISLISPLQVDFSMPTLVYQDSQSFKSWVAKPVHAYFSIWQPPKIG</sequence>
<dbReference type="RefSeq" id="WP_313981077.1">
    <property type="nucleotide sequence ID" value="NZ_JASJOS010000007.1"/>
</dbReference>
<accession>A0AAE3QMS7</accession>
<dbReference type="Proteomes" id="UP001241110">
    <property type="component" value="Unassembled WGS sequence"/>
</dbReference>
<comment type="caution">
    <text evidence="1">The sequence shown here is derived from an EMBL/GenBank/DDBJ whole genome shotgun (WGS) entry which is preliminary data.</text>
</comment>
<proteinExistence type="predicted"/>
<gene>
    <name evidence="1" type="ORF">QNI16_17135</name>
</gene>
<organism evidence="1 2">
    <name type="scientific">Xanthocytophaga flava</name>
    <dbReference type="NCBI Taxonomy" id="3048013"/>
    <lineage>
        <taxon>Bacteria</taxon>
        <taxon>Pseudomonadati</taxon>
        <taxon>Bacteroidota</taxon>
        <taxon>Cytophagia</taxon>
        <taxon>Cytophagales</taxon>
        <taxon>Rhodocytophagaceae</taxon>
        <taxon>Xanthocytophaga</taxon>
    </lineage>
</organism>
<dbReference type="AlphaFoldDB" id="A0AAE3QMS7"/>
<name>A0AAE3QMS7_9BACT</name>
<dbReference type="EMBL" id="JASJOS010000007">
    <property type="protein sequence ID" value="MDJ1482232.1"/>
    <property type="molecule type" value="Genomic_DNA"/>
</dbReference>
<protein>
    <submittedName>
        <fullName evidence="1">Uncharacterized protein</fullName>
    </submittedName>
</protein>
<reference evidence="1" key="1">
    <citation type="submission" date="2023-05" db="EMBL/GenBank/DDBJ databases">
        <authorList>
            <person name="Zhang X."/>
        </authorList>
    </citation>
    <scope>NUCLEOTIDE SEQUENCE</scope>
    <source>
        <strain evidence="1">YF14B1</strain>
    </source>
</reference>